<protein>
    <submittedName>
        <fullName evidence="1">Uncharacterized protein</fullName>
    </submittedName>
</protein>
<name>A0A9D4FTF7_DREPO</name>
<evidence type="ECO:0000313" key="2">
    <source>
        <dbReference type="Proteomes" id="UP000828390"/>
    </source>
</evidence>
<keyword evidence="2" id="KW-1185">Reference proteome</keyword>
<dbReference type="Proteomes" id="UP000828390">
    <property type="component" value="Unassembled WGS sequence"/>
</dbReference>
<reference evidence="1" key="2">
    <citation type="submission" date="2020-11" db="EMBL/GenBank/DDBJ databases">
        <authorList>
            <person name="McCartney M.A."/>
            <person name="Auch B."/>
            <person name="Kono T."/>
            <person name="Mallez S."/>
            <person name="Becker A."/>
            <person name="Gohl D.M."/>
            <person name="Silverstein K.A.T."/>
            <person name="Koren S."/>
            <person name="Bechman K.B."/>
            <person name="Herman A."/>
            <person name="Abrahante J.E."/>
            <person name="Garbe J."/>
        </authorList>
    </citation>
    <scope>NUCLEOTIDE SEQUENCE</scope>
    <source>
        <strain evidence="1">Duluth1</strain>
        <tissue evidence="1">Whole animal</tissue>
    </source>
</reference>
<comment type="caution">
    <text evidence="1">The sequence shown here is derived from an EMBL/GenBank/DDBJ whole genome shotgun (WGS) entry which is preliminary data.</text>
</comment>
<proteinExistence type="predicted"/>
<dbReference type="EMBL" id="JAIWYP010000007">
    <property type="protein sequence ID" value="KAH3802903.1"/>
    <property type="molecule type" value="Genomic_DNA"/>
</dbReference>
<reference evidence="1" key="1">
    <citation type="journal article" date="2019" name="bioRxiv">
        <title>The Genome of the Zebra Mussel, Dreissena polymorpha: A Resource for Invasive Species Research.</title>
        <authorList>
            <person name="McCartney M.A."/>
            <person name="Auch B."/>
            <person name="Kono T."/>
            <person name="Mallez S."/>
            <person name="Zhang Y."/>
            <person name="Obille A."/>
            <person name="Becker A."/>
            <person name="Abrahante J.E."/>
            <person name="Garbe J."/>
            <person name="Badalamenti J.P."/>
            <person name="Herman A."/>
            <person name="Mangelson H."/>
            <person name="Liachko I."/>
            <person name="Sullivan S."/>
            <person name="Sone E.D."/>
            <person name="Koren S."/>
            <person name="Silverstein K.A.T."/>
            <person name="Beckman K.B."/>
            <person name="Gohl D.M."/>
        </authorList>
    </citation>
    <scope>NUCLEOTIDE SEQUENCE</scope>
    <source>
        <strain evidence="1">Duluth1</strain>
        <tissue evidence="1">Whole animal</tissue>
    </source>
</reference>
<sequence>MAIPRQVHRVNVGGTSEDYYRRKIYIPYMDSLIQSLGSRFSESNMPECMLYQLHPNHIKNFDRSDYKDTVRTIDEFYQIDNFEQDAMSWFDMN</sequence>
<accession>A0A9D4FTF7</accession>
<organism evidence="1 2">
    <name type="scientific">Dreissena polymorpha</name>
    <name type="common">Zebra mussel</name>
    <name type="synonym">Mytilus polymorpha</name>
    <dbReference type="NCBI Taxonomy" id="45954"/>
    <lineage>
        <taxon>Eukaryota</taxon>
        <taxon>Metazoa</taxon>
        <taxon>Spiralia</taxon>
        <taxon>Lophotrochozoa</taxon>
        <taxon>Mollusca</taxon>
        <taxon>Bivalvia</taxon>
        <taxon>Autobranchia</taxon>
        <taxon>Heteroconchia</taxon>
        <taxon>Euheterodonta</taxon>
        <taxon>Imparidentia</taxon>
        <taxon>Neoheterodontei</taxon>
        <taxon>Myida</taxon>
        <taxon>Dreissenoidea</taxon>
        <taxon>Dreissenidae</taxon>
        <taxon>Dreissena</taxon>
    </lineage>
</organism>
<evidence type="ECO:0000313" key="1">
    <source>
        <dbReference type="EMBL" id="KAH3802903.1"/>
    </source>
</evidence>
<gene>
    <name evidence="1" type="ORF">DPMN_156600</name>
</gene>
<dbReference type="AlphaFoldDB" id="A0A9D4FTF7"/>